<protein>
    <submittedName>
        <fullName evidence="2">Uncharacterized protein</fullName>
    </submittedName>
</protein>
<name>F2PS75_TRIEC</name>
<accession>F2PS75</accession>
<dbReference type="Proteomes" id="UP000009169">
    <property type="component" value="Unassembled WGS sequence"/>
</dbReference>
<evidence type="ECO:0000313" key="2">
    <source>
        <dbReference type="EMBL" id="EGE04831.1"/>
    </source>
</evidence>
<evidence type="ECO:0000256" key="1">
    <source>
        <dbReference type="SAM" id="MobiDB-lite"/>
    </source>
</evidence>
<dbReference type="AlphaFoldDB" id="F2PS75"/>
<gene>
    <name evidence="2" type="ORF">TEQG_04004</name>
</gene>
<reference evidence="3" key="1">
    <citation type="journal article" date="2012" name="MBio">
        <title>Comparative genome analysis of Trichophyton rubrum and related dermatophytes reveals candidate genes involved in infection.</title>
        <authorList>
            <person name="Martinez D.A."/>
            <person name="Oliver B.G."/>
            <person name="Graeser Y."/>
            <person name="Goldberg J.M."/>
            <person name="Li W."/>
            <person name="Martinez-Rossi N.M."/>
            <person name="Monod M."/>
            <person name="Shelest E."/>
            <person name="Barton R.C."/>
            <person name="Birch E."/>
            <person name="Brakhage A.A."/>
            <person name="Chen Z."/>
            <person name="Gurr S.J."/>
            <person name="Heiman D."/>
            <person name="Heitman J."/>
            <person name="Kosti I."/>
            <person name="Rossi A."/>
            <person name="Saif S."/>
            <person name="Samalova M."/>
            <person name="Saunders C.W."/>
            <person name="Shea T."/>
            <person name="Summerbell R.C."/>
            <person name="Xu J."/>
            <person name="Young S."/>
            <person name="Zeng Q."/>
            <person name="Birren B.W."/>
            <person name="Cuomo C.A."/>
            <person name="White T.C."/>
        </authorList>
    </citation>
    <scope>NUCLEOTIDE SEQUENCE [LARGE SCALE GENOMIC DNA]</scope>
    <source>
        <strain evidence="3">ATCC MYA-4606 / CBS 127.97</strain>
    </source>
</reference>
<keyword evidence="3" id="KW-1185">Reference proteome</keyword>
<feature type="compositionally biased region" description="Low complexity" evidence="1">
    <location>
        <begin position="33"/>
        <end position="45"/>
    </location>
</feature>
<evidence type="ECO:0000313" key="3">
    <source>
        <dbReference type="Proteomes" id="UP000009169"/>
    </source>
</evidence>
<dbReference type="VEuPathDB" id="FungiDB:TEQG_04004"/>
<dbReference type="EMBL" id="DS995735">
    <property type="protein sequence ID" value="EGE04831.1"/>
    <property type="molecule type" value="Genomic_DNA"/>
</dbReference>
<proteinExistence type="predicted"/>
<feature type="compositionally biased region" description="Basic and acidic residues" evidence="1">
    <location>
        <begin position="17"/>
        <end position="30"/>
    </location>
</feature>
<feature type="region of interest" description="Disordered" evidence="1">
    <location>
        <begin position="16"/>
        <end position="45"/>
    </location>
</feature>
<dbReference type="HOGENOM" id="CLU_2063134_0_0_1"/>
<organism evidence="2 3">
    <name type="scientific">Trichophyton equinum (strain ATCC MYA-4606 / CBS 127.97)</name>
    <name type="common">Horse ringworm fungus</name>
    <dbReference type="NCBI Taxonomy" id="559882"/>
    <lineage>
        <taxon>Eukaryota</taxon>
        <taxon>Fungi</taxon>
        <taxon>Dikarya</taxon>
        <taxon>Ascomycota</taxon>
        <taxon>Pezizomycotina</taxon>
        <taxon>Eurotiomycetes</taxon>
        <taxon>Eurotiomycetidae</taxon>
        <taxon>Onygenales</taxon>
        <taxon>Arthrodermataceae</taxon>
        <taxon>Trichophyton</taxon>
    </lineage>
</organism>
<sequence>MNDGLLRRRLAVEEQQVDERWGDEERRSKPDLAVGARGRSADSRGGSITQAAYQGLVYCNNGAWADVYSKAKGSNGWLGEKCFVCYGAVTNTFGHGREGTGTMAEVSVRSKVLLATGNK</sequence>